<dbReference type="PANTHER" id="PTHR24321">
    <property type="entry name" value="DEHYDROGENASES, SHORT CHAIN"/>
    <property type="match status" value="1"/>
</dbReference>
<dbReference type="InterPro" id="IPR002347">
    <property type="entry name" value="SDR_fam"/>
</dbReference>
<keyword evidence="2" id="KW-0560">Oxidoreductase</keyword>
<dbReference type="PANTHER" id="PTHR24321:SF15">
    <property type="entry name" value="OXIDOREDUCTASE UCPA"/>
    <property type="match status" value="1"/>
</dbReference>
<sequence>MSAAGRLQNKVAIVTGAASGIGAAISELFAQQGARVILADVSAQGQVYAQTLGPAARFVRHDVADEEGWRALTDDVLEREGRLDILVNNAGIGNAPHPSTPDVGLLDDWRQMQRVNGEGTFLGCKYGIAAMRTSGGGSIINMSSIASATPTAMNAAYGFSKAGVAQFTRSVAQFGAPLRIRCNSVHPGYTATPILQGLFDKIEQDMEIPAEKARQKLEDLVPLGRLGEASDVAYGVLYFASEESRHVTGAQLVIDGGSTLGKPAMTIGE</sequence>
<evidence type="ECO:0000313" key="3">
    <source>
        <dbReference type="EMBL" id="MFD0848984.1"/>
    </source>
</evidence>
<comment type="caution">
    <text evidence="3">The sequence shown here is derived from an EMBL/GenBank/DDBJ whole genome shotgun (WGS) entry which is preliminary data.</text>
</comment>
<proteinExistence type="inferred from homology"/>
<dbReference type="PRINTS" id="PR00081">
    <property type="entry name" value="GDHRDH"/>
</dbReference>
<comment type="similarity">
    <text evidence="1">Belongs to the short-chain dehydrogenases/reductases (SDR) family.</text>
</comment>
<dbReference type="Proteomes" id="UP001597124">
    <property type="component" value="Unassembled WGS sequence"/>
</dbReference>
<keyword evidence="4" id="KW-1185">Reference proteome</keyword>
<reference evidence="4" key="1">
    <citation type="journal article" date="2019" name="Int. J. Syst. Evol. Microbiol.">
        <title>The Global Catalogue of Microorganisms (GCM) 10K type strain sequencing project: providing services to taxonomists for standard genome sequencing and annotation.</title>
        <authorList>
            <consortium name="The Broad Institute Genomics Platform"/>
            <consortium name="The Broad Institute Genome Sequencing Center for Infectious Disease"/>
            <person name="Wu L."/>
            <person name="Ma J."/>
        </authorList>
    </citation>
    <scope>NUCLEOTIDE SEQUENCE [LARGE SCALE GENOMIC DNA]</scope>
    <source>
        <strain evidence="4">CCUG 52537</strain>
    </source>
</reference>
<accession>A0ABW3C3F9</accession>
<dbReference type="PRINTS" id="PR00080">
    <property type="entry name" value="SDRFAMILY"/>
</dbReference>
<evidence type="ECO:0000256" key="2">
    <source>
        <dbReference type="ARBA" id="ARBA00023002"/>
    </source>
</evidence>
<evidence type="ECO:0000313" key="4">
    <source>
        <dbReference type="Proteomes" id="UP001597124"/>
    </source>
</evidence>
<name>A0ABW3C3F9_SPHXN</name>
<dbReference type="InterPro" id="IPR036291">
    <property type="entry name" value="NAD(P)-bd_dom_sf"/>
</dbReference>
<dbReference type="Gene3D" id="3.40.50.720">
    <property type="entry name" value="NAD(P)-binding Rossmann-like Domain"/>
    <property type="match status" value="1"/>
</dbReference>
<evidence type="ECO:0000256" key="1">
    <source>
        <dbReference type="ARBA" id="ARBA00006484"/>
    </source>
</evidence>
<dbReference type="SUPFAM" id="SSF51735">
    <property type="entry name" value="NAD(P)-binding Rossmann-fold domains"/>
    <property type="match status" value="1"/>
</dbReference>
<organism evidence="3 4">
    <name type="scientific">Sphingosinicella xenopeptidilytica</name>
    <dbReference type="NCBI Taxonomy" id="364098"/>
    <lineage>
        <taxon>Bacteria</taxon>
        <taxon>Pseudomonadati</taxon>
        <taxon>Pseudomonadota</taxon>
        <taxon>Alphaproteobacteria</taxon>
        <taxon>Sphingomonadales</taxon>
        <taxon>Sphingosinicellaceae</taxon>
        <taxon>Sphingosinicella</taxon>
    </lineage>
</organism>
<protein>
    <submittedName>
        <fullName evidence="3">SDR family oxidoreductase</fullName>
    </submittedName>
</protein>
<dbReference type="RefSeq" id="WP_381490719.1">
    <property type="nucleotide sequence ID" value="NZ_JBHTIK010000005.1"/>
</dbReference>
<gene>
    <name evidence="3" type="ORF">ACFQ00_11660</name>
</gene>
<dbReference type="EMBL" id="JBHTIK010000005">
    <property type="protein sequence ID" value="MFD0848984.1"/>
    <property type="molecule type" value="Genomic_DNA"/>
</dbReference>
<dbReference type="Pfam" id="PF13561">
    <property type="entry name" value="adh_short_C2"/>
    <property type="match status" value="1"/>
</dbReference>